<dbReference type="InterPro" id="IPR013324">
    <property type="entry name" value="RNA_pol_sigma_r3/r4-like"/>
</dbReference>
<keyword evidence="3" id="KW-1185">Reference proteome</keyword>
<accession>A0A3A8K127</accession>
<dbReference type="SUPFAM" id="SSF88659">
    <property type="entry name" value="Sigma3 and sigma4 domains of RNA polymerase sigma factors"/>
    <property type="match status" value="1"/>
</dbReference>
<reference evidence="3" key="1">
    <citation type="submission" date="2018-09" db="EMBL/GenBank/DDBJ databases">
        <authorList>
            <person name="Livingstone P.G."/>
            <person name="Whitworth D.E."/>
        </authorList>
    </citation>
    <scope>NUCLEOTIDE SEQUENCE [LARGE SCALE GENOMIC DNA]</scope>
    <source>
        <strain evidence="3">CA043D</strain>
    </source>
</reference>
<dbReference type="NCBIfam" id="TIGR03001">
    <property type="entry name" value="Sig-70_gmx1"/>
    <property type="match status" value="1"/>
</dbReference>
<dbReference type="InterPro" id="IPR011745">
    <property type="entry name" value="RNA_pol_sigma70_MYXXA"/>
</dbReference>
<organism evidence="2 3">
    <name type="scientific">Corallococcus carmarthensis</name>
    <dbReference type="NCBI Taxonomy" id="2316728"/>
    <lineage>
        <taxon>Bacteria</taxon>
        <taxon>Pseudomonadati</taxon>
        <taxon>Myxococcota</taxon>
        <taxon>Myxococcia</taxon>
        <taxon>Myxococcales</taxon>
        <taxon>Cystobacterineae</taxon>
        <taxon>Myxococcaceae</taxon>
        <taxon>Corallococcus</taxon>
    </lineage>
</organism>
<gene>
    <name evidence="2" type="ORF">D7X32_22375</name>
</gene>
<name>A0A3A8K127_9BACT</name>
<dbReference type="Gene3D" id="1.10.10.10">
    <property type="entry name" value="Winged helix-like DNA-binding domain superfamily/Winged helix DNA-binding domain"/>
    <property type="match status" value="1"/>
</dbReference>
<dbReference type="GO" id="GO:0003700">
    <property type="term" value="F:DNA-binding transcription factor activity"/>
    <property type="evidence" value="ECO:0007669"/>
    <property type="project" value="InterPro"/>
</dbReference>
<comment type="caution">
    <text evidence="2">The sequence shown here is derived from an EMBL/GenBank/DDBJ whole genome shotgun (WGS) entry which is preliminary data.</text>
</comment>
<evidence type="ECO:0000313" key="2">
    <source>
        <dbReference type="EMBL" id="RKH00839.1"/>
    </source>
</evidence>
<dbReference type="AlphaFoldDB" id="A0A3A8K127"/>
<dbReference type="Proteomes" id="UP000268313">
    <property type="component" value="Unassembled WGS sequence"/>
</dbReference>
<dbReference type="GO" id="GO:0006352">
    <property type="term" value="P:DNA-templated transcription initiation"/>
    <property type="evidence" value="ECO:0007669"/>
    <property type="project" value="InterPro"/>
</dbReference>
<dbReference type="InterPro" id="IPR036388">
    <property type="entry name" value="WH-like_DNA-bd_sf"/>
</dbReference>
<feature type="compositionally biased region" description="Basic residues" evidence="1">
    <location>
        <begin position="7"/>
        <end position="17"/>
    </location>
</feature>
<dbReference type="InterPro" id="IPR014284">
    <property type="entry name" value="RNA_pol_sigma-70_dom"/>
</dbReference>
<feature type="region of interest" description="Disordered" evidence="1">
    <location>
        <begin position="1"/>
        <end position="22"/>
    </location>
</feature>
<sequence>MRGTWRVLRKRSGRGRPPRAYPLGSSSLANPFASIPAQPVLGGPVVAMANIPSELVAAFRGAARPLTSEEAAGLLPVLASVLERCETAWPGVRLAPATFAAHLGQHTPAGEPPAQALAALHCEDLYLALAAVEGQRAALDALESTVLLPAGRAVRRVEDSEAFVDEVLQLTRLRLLVEEGDRAPRLTEYAGRGPLRRWAEAVSLGIALSLKRRPERTTALDDAVLAADLGAADPELEHIRHRYRPAFRAAFAEALAGLSPRDRNLLRLGLVQGLGVESLGALHQVHASTVSRWMAKAREALLEHTREGLARRLALNTSQLDSLLRVLNGSLEVSLASLLKKD</sequence>
<protein>
    <submittedName>
        <fullName evidence="2">Sigma-70 family RNA polymerase sigma factor</fullName>
    </submittedName>
</protein>
<proteinExistence type="predicted"/>
<evidence type="ECO:0000256" key="1">
    <source>
        <dbReference type="SAM" id="MobiDB-lite"/>
    </source>
</evidence>
<evidence type="ECO:0000313" key="3">
    <source>
        <dbReference type="Proteomes" id="UP000268313"/>
    </source>
</evidence>
<dbReference type="NCBIfam" id="TIGR02937">
    <property type="entry name" value="sigma70-ECF"/>
    <property type="match status" value="1"/>
</dbReference>
<dbReference type="EMBL" id="RAWE01000085">
    <property type="protein sequence ID" value="RKH00839.1"/>
    <property type="molecule type" value="Genomic_DNA"/>
</dbReference>